<protein>
    <submittedName>
        <fullName evidence="2">Uncharacterized protein</fullName>
    </submittedName>
</protein>
<organism evidence="2 3">
    <name type="scientific">Dictyostelium purpureum</name>
    <name type="common">Slime mold</name>
    <dbReference type="NCBI Taxonomy" id="5786"/>
    <lineage>
        <taxon>Eukaryota</taxon>
        <taxon>Amoebozoa</taxon>
        <taxon>Evosea</taxon>
        <taxon>Eumycetozoa</taxon>
        <taxon>Dictyostelia</taxon>
        <taxon>Dictyosteliales</taxon>
        <taxon>Dictyosteliaceae</taxon>
        <taxon>Dictyostelium</taxon>
    </lineage>
</organism>
<dbReference type="GO" id="GO:0071782">
    <property type="term" value="C:endoplasmic reticulum tubular network"/>
    <property type="evidence" value="ECO:0000318"/>
    <property type="project" value="GO_Central"/>
</dbReference>
<dbReference type="OrthoDB" id="20953at2759"/>
<dbReference type="InterPro" id="IPR040115">
    <property type="entry name" value="Lnp"/>
</dbReference>
<dbReference type="InParanoid" id="F0ZB41"/>
<keyword evidence="1" id="KW-1133">Transmembrane helix</keyword>
<evidence type="ECO:0000313" key="2">
    <source>
        <dbReference type="EMBL" id="EGC38853.1"/>
    </source>
</evidence>
<dbReference type="AlphaFoldDB" id="F0ZB41"/>
<dbReference type="GO" id="GO:0071786">
    <property type="term" value="P:endoplasmic reticulum tubular network organization"/>
    <property type="evidence" value="ECO:0000318"/>
    <property type="project" value="GO_Central"/>
</dbReference>
<name>F0ZB41_DICPU</name>
<dbReference type="PANTHER" id="PTHR22166">
    <property type="entry name" value="ENDOPLASMIC RETICULUM JUNCTION FORMATION PROTEIN LUNAPARK"/>
    <property type="match status" value="1"/>
</dbReference>
<gene>
    <name evidence="2" type="ORF">DICPUDRAFT_75594</name>
</gene>
<proteinExistence type="predicted"/>
<sequence length="172" mass="20510">MGNFFSKKEIFENQVLAMESRIANMESKINSSKTHLDNNYKKIIFYFIIIEFILVFSLYNIFFSSDTLSEKAMCFVYSLLISIVIYTFAKIYRFTYGLDQLFEERKRVTDYEHTKKLLENYEIFKKKNLSDHIDNKNKIEIIDNEFFILINHSINIRHCSGQATMVLLNGFR</sequence>
<dbReference type="Proteomes" id="UP000001064">
    <property type="component" value="Unassembled WGS sequence"/>
</dbReference>
<dbReference type="KEGG" id="dpp:DICPUDRAFT_75594"/>
<feature type="transmembrane region" description="Helical" evidence="1">
    <location>
        <begin position="75"/>
        <end position="92"/>
    </location>
</feature>
<keyword evidence="3" id="KW-1185">Reference proteome</keyword>
<dbReference type="PANTHER" id="PTHR22166:SF12">
    <property type="entry name" value="ENDOPLASMIC RETICULUM JUNCTION FORMATION PROTEIN LUNAPARK"/>
    <property type="match status" value="1"/>
</dbReference>
<dbReference type="GeneID" id="10506424"/>
<keyword evidence="1" id="KW-0472">Membrane</keyword>
<dbReference type="RefSeq" id="XP_003284647.1">
    <property type="nucleotide sequence ID" value="XM_003284599.1"/>
</dbReference>
<evidence type="ECO:0000256" key="1">
    <source>
        <dbReference type="SAM" id="Phobius"/>
    </source>
</evidence>
<feature type="transmembrane region" description="Helical" evidence="1">
    <location>
        <begin position="43"/>
        <end position="63"/>
    </location>
</feature>
<reference evidence="3" key="1">
    <citation type="journal article" date="2011" name="Genome Biol.">
        <title>Comparative genomics of the social amoebae Dictyostelium discoideum and Dictyostelium purpureum.</title>
        <authorList>
            <consortium name="US DOE Joint Genome Institute (JGI-PGF)"/>
            <person name="Sucgang R."/>
            <person name="Kuo A."/>
            <person name="Tian X."/>
            <person name="Salerno W."/>
            <person name="Parikh A."/>
            <person name="Feasley C.L."/>
            <person name="Dalin E."/>
            <person name="Tu H."/>
            <person name="Huang E."/>
            <person name="Barry K."/>
            <person name="Lindquist E."/>
            <person name="Shapiro H."/>
            <person name="Bruce D."/>
            <person name="Schmutz J."/>
            <person name="Salamov A."/>
            <person name="Fey P."/>
            <person name="Gaudet P."/>
            <person name="Anjard C."/>
            <person name="Babu M.M."/>
            <person name="Basu S."/>
            <person name="Bushmanova Y."/>
            <person name="van der Wel H."/>
            <person name="Katoh-Kurasawa M."/>
            <person name="Dinh C."/>
            <person name="Coutinho P.M."/>
            <person name="Saito T."/>
            <person name="Elias M."/>
            <person name="Schaap P."/>
            <person name="Kay R.R."/>
            <person name="Henrissat B."/>
            <person name="Eichinger L."/>
            <person name="Rivero F."/>
            <person name="Putnam N.H."/>
            <person name="West C.M."/>
            <person name="Loomis W.F."/>
            <person name="Chisholm R.L."/>
            <person name="Shaulsky G."/>
            <person name="Strassmann J.E."/>
            <person name="Queller D.C."/>
            <person name="Kuspa A."/>
            <person name="Grigoriev I.V."/>
        </authorList>
    </citation>
    <scope>NUCLEOTIDE SEQUENCE [LARGE SCALE GENOMIC DNA]</scope>
    <source>
        <strain evidence="3">QSDP1</strain>
    </source>
</reference>
<dbReference type="VEuPathDB" id="AmoebaDB:DICPUDRAFT_75594"/>
<accession>F0ZB41</accession>
<evidence type="ECO:0000313" key="3">
    <source>
        <dbReference type="Proteomes" id="UP000001064"/>
    </source>
</evidence>
<keyword evidence="1" id="KW-0812">Transmembrane</keyword>
<dbReference type="EMBL" id="GL870968">
    <property type="protein sequence ID" value="EGC38853.1"/>
    <property type="molecule type" value="Genomic_DNA"/>
</dbReference>